<name>A0A1R1S9Y6_9ACTN</name>
<proteinExistence type="predicted"/>
<gene>
    <name evidence="1" type="ORF">SPAR_33331</name>
</gene>
<evidence type="ECO:0000313" key="1">
    <source>
        <dbReference type="EMBL" id="OMI35030.1"/>
    </source>
</evidence>
<dbReference type="AlphaFoldDB" id="A0A1R1S9Y6"/>
<comment type="caution">
    <text evidence="1">The sequence shown here is derived from an EMBL/GenBank/DDBJ whole genome shotgun (WGS) entry which is preliminary data.</text>
</comment>
<sequence length="29" mass="3105">MVWVLPARIGGKEPSGVLLPTELVVRESA</sequence>
<protein>
    <submittedName>
        <fullName evidence="1">Uncharacterized protein</fullName>
    </submittedName>
</protein>
<reference evidence="1 2" key="1">
    <citation type="submission" date="2013-05" db="EMBL/GenBank/DDBJ databases">
        <title>Genome sequence of Streptomyces sparsogenes DSM 40356.</title>
        <authorList>
            <person name="Coyne S."/>
            <person name="Seebeck F.P."/>
        </authorList>
    </citation>
    <scope>NUCLEOTIDE SEQUENCE [LARGE SCALE GENOMIC DNA]</scope>
    <source>
        <strain evidence="1 2">DSM 40356</strain>
    </source>
</reference>
<organism evidence="1 2">
    <name type="scientific">Streptomyces sparsogenes DSM 40356</name>
    <dbReference type="NCBI Taxonomy" id="1331668"/>
    <lineage>
        <taxon>Bacteria</taxon>
        <taxon>Bacillati</taxon>
        <taxon>Actinomycetota</taxon>
        <taxon>Actinomycetes</taxon>
        <taxon>Kitasatosporales</taxon>
        <taxon>Streptomycetaceae</taxon>
        <taxon>Streptomyces</taxon>
    </lineage>
</organism>
<dbReference type="Proteomes" id="UP000186168">
    <property type="component" value="Unassembled WGS sequence"/>
</dbReference>
<evidence type="ECO:0000313" key="2">
    <source>
        <dbReference type="Proteomes" id="UP000186168"/>
    </source>
</evidence>
<accession>A0A1R1S9Y6</accession>
<dbReference type="EMBL" id="ASQP01000423">
    <property type="protein sequence ID" value="OMI35030.1"/>
    <property type="molecule type" value="Genomic_DNA"/>
</dbReference>
<keyword evidence="2" id="KW-1185">Reference proteome</keyword>